<dbReference type="Pfam" id="PF08241">
    <property type="entry name" value="Methyltransf_11"/>
    <property type="match status" value="1"/>
</dbReference>
<dbReference type="Gene3D" id="3.40.50.150">
    <property type="entry name" value="Vaccinia Virus protein VP39"/>
    <property type="match status" value="1"/>
</dbReference>
<dbReference type="GO" id="GO:0032259">
    <property type="term" value="P:methylation"/>
    <property type="evidence" value="ECO:0007669"/>
    <property type="project" value="UniProtKB-KW"/>
</dbReference>
<dbReference type="Proteomes" id="UP000646659">
    <property type="component" value="Unassembled WGS sequence"/>
</dbReference>
<dbReference type="EMBL" id="QKOF01000007">
    <property type="protein sequence ID" value="MBE2900686.1"/>
    <property type="molecule type" value="Genomic_DNA"/>
</dbReference>
<accession>A0A842YMS8</accession>
<dbReference type="GO" id="GO:0008757">
    <property type="term" value="F:S-adenosylmethionine-dependent methyltransferase activity"/>
    <property type="evidence" value="ECO:0007669"/>
    <property type="project" value="InterPro"/>
</dbReference>
<name>A0A842YMS8_METTF</name>
<dbReference type="SUPFAM" id="SSF53335">
    <property type="entry name" value="S-adenosyl-L-methionine-dependent methyltransferases"/>
    <property type="match status" value="1"/>
</dbReference>
<feature type="domain" description="Methyltransferase type 11" evidence="1">
    <location>
        <begin position="123"/>
        <end position="170"/>
    </location>
</feature>
<evidence type="ECO:0000313" key="2">
    <source>
        <dbReference type="EMBL" id="MBE2900686.1"/>
    </source>
</evidence>
<keyword evidence="2" id="KW-0489">Methyltransferase</keyword>
<gene>
    <name evidence="2" type="ORF">DNK57_07785</name>
</gene>
<dbReference type="InterPro" id="IPR013216">
    <property type="entry name" value="Methyltransf_11"/>
</dbReference>
<evidence type="ECO:0000259" key="1">
    <source>
        <dbReference type="Pfam" id="PF08241"/>
    </source>
</evidence>
<dbReference type="RefSeq" id="WP_192962406.1">
    <property type="nucleotide sequence ID" value="NZ_QKOF01000007.1"/>
</dbReference>
<proteinExistence type="predicted"/>
<comment type="caution">
    <text evidence="2">The sequence shown here is derived from an EMBL/GenBank/DDBJ whole genome shotgun (WGS) entry which is preliminary data.</text>
</comment>
<dbReference type="OrthoDB" id="175699at2157"/>
<protein>
    <submittedName>
        <fullName evidence="2">Class I SAM-dependent methyltransferase</fullName>
    </submittedName>
</protein>
<keyword evidence="2" id="KW-0808">Transferase</keyword>
<sequence>MKEPVEGPLFTARTCREYLKMFNLNPPDLKGLRILDCPGGASSFTPIMAAAGFDVMACDIMYGEEPEILGERCREHLRILTEALKRIKDTFKWDFYKSPDEMLEKRLKACSCFEESYRLNPDLYIRGDLRDLPFDDSEFDLVVSSHLLFIYEHRLDREFHRSALEELTRVGSEVRIYPIVRENGELADYARELINNGMRGVDVDVDVDVDVVEVDYEFRRGGNRMLILRR</sequence>
<evidence type="ECO:0000313" key="3">
    <source>
        <dbReference type="Proteomes" id="UP000646659"/>
    </source>
</evidence>
<reference evidence="2" key="1">
    <citation type="submission" date="2018-06" db="EMBL/GenBank/DDBJ databases">
        <title>Draft genome sequence of Methanothermobacter thermautotrophicus Strain WHS, a thermophilic, hydrogenotrophic methanogen isolated from Washburn Hot Springs in Yellowstone National Park, USA.</title>
        <authorList>
            <person name="Mckay L.J."/>
            <person name="Klingelsmith K."/>
            <person name="Inskeep W.P."/>
            <person name="Fields M.W."/>
        </authorList>
    </citation>
    <scope>NUCLEOTIDE SEQUENCE</scope>
    <source>
        <strain evidence="2">WHS</strain>
    </source>
</reference>
<dbReference type="InterPro" id="IPR029063">
    <property type="entry name" value="SAM-dependent_MTases_sf"/>
</dbReference>
<dbReference type="AlphaFoldDB" id="A0A842YMS8"/>
<organism evidence="2 3">
    <name type="scientific">Methanothermobacter thermautotrophicus</name>
    <name type="common">Methanobacterium thermoformicicum</name>
    <dbReference type="NCBI Taxonomy" id="145262"/>
    <lineage>
        <taxon>Archaea</taxon>
        <taxon>Methanobacteriati</taxon>
        <taxon>Methanobacteriota</taxon>
        <taxon>Methanomada group</taxon>
        <taxon>Methanobacteria</taxon>
        <taxon>Methanobacteriales</taxon>
        <taxon>Methanobacteriaceae</taxon>
        <taxon>Methanothermobacter</taxon>
    </lineage>
</organism>